<reference evidence="5" key="1">
    <citation type="submission" date="2015-12" db="EMBL/GenBank/DDBJ databases">
        <title>Complete genome sequences of two moderately thermophilic Paenibacillus species.</title>
        <authorList>
            <person name="Butler R.III."/>
            <person name="Wang J."/>
            <person name="Stark B.C."/>
            <person name="Pombert J.-F."/>
        </authorList>
    </citation>
    <scope>NUCLEOTIDE SEQUENCE [LARGE SCALE GENOMIC DNA]</scope>
    <source>
        <strain evidence="5">32O-Y</strain>
    </source>
</reference>
<dbReference type="GO" id="GO:0016075">
    <property type="term" value="P:rRNA catabolic process"/>
    <property type="evidence" value="ECO:0007669"/>
    <property type="project" value="TreeGrafter"/>
</dbReference>
<dbReference type="KEGG" id="pnp:IJ22_18770"/>
<dbReference type="PANTHER" id="PTHR33988:SF2">
    <property type="entry name" value="ENDORIBONUCLEASE MAZF"/>
    <property type="match status" value="1"/>
</dbReference>
<sequence>MITNEYKKFDIWMADLSGVVGSEQGGSCRPVLIVSNNVGNKFSPVVTIAVLTSRLDKTSIPTHVFLDAQLNGLDRDSLIMLEQLRTVDKNRLFMKVSRVHPSLEKEINKAIKISLDTEDEITYFERGCSQIVNNLCFA</sequence>
<dbReference type="GO" id="GO:0016787">
    <property type="term" value="F:hydrolase activity"/>
    <property type="evidence" value="ECO:0007669"/>
    <property type="project" value="UniProtKB-KW"/>
</dbReference>
<protein>
    <recommendedName>
        <fullName evidence="3">mRNA interferase</fullName>
        <ecNumber evidence="3">3.1.-.-</ecNumber>
    </recommendedName>
</protein>
<evidence type="ECO:0000256" key="1">
    <source>
        <dbReference type="ARBA" id="ARBA00007521"/>
    </source>
</evidence>
<proteinExistence type="inferred from homology"/>
<dbReference type="OrthoDB" id="9808744at2"/>
<keyword evidence="3" id="KW-0540">Nuclease</keyword>
<dbReference type="EC" id="3.1.-.-" evidence="3"/>
<dbReference type="Gene3D" id="2.30.30.110">
    <property type="match status" value="1"/>
</dbReference>
<dbReference type="STRING" id="162209.IJ22_18770"/>
<evidence type="ECO:0000256" key="2">
    <source>
        <dbReference type="ARBA" id="ARBA00022649"/>
    </source>
</evidence>
<evidence type="ECO:0000313" key="5">
    <source>
        <dbReference type="Proteomes" id="UP000061660"/>
    </source>
</evidence>
<dbReference type="GO" id="GO:0003677">
    <property type="term" value="F:DNA binding"/>
    <property type="evidence" value="ECO:0007669"/>
    <property type="project" value="InterPro"/>
</dbReference>
<keyword evidence="2" id="KW-1277">Toxin-antitoxin system</keyword>
<reference evidence="4 5" key="2">
    <citation type="journal article" date="2016" name="Genome Announc.">
        <title>Complete Genome Sequences of Two Interactive Moderate Thermophiles, Paenibacillus napthalenovorans 32O-Y and Paenibacillus sp. 32O-W.</title>
        <authorList>
            <person name="Butler R.R.III."/>
            <person name="Wang J."/>
            <person name="Stark B.C."/>
            <person name="Pombert J.F."/>
        </authorList>
    </citation>
    <scope>NUCLEOTIDE SEQUENCE [LARGE SCALE GENOMIC DNA]</scope>
    <source>
        <strain evidence="4 5">32O-Y</strain>
    </source>
</reference>
<evidence type="ECO:0000256" key="3">
    <source>
        <dbReference type="PIRNR" id="PIRNR033490"/>
    </source>
</evidence>
<dbReference type="PANTHER" id="PTHR33988">
    <property type="entry name" value="ENDORIBONUCLEASE MAZF-RELATED"/>
    <property type="match status" value="1"/>
</dbReference>
<dbReference type="PIRSF" id="PIRSF033490">
    <property type="entry name" value="MazF"/>
    <property type="match status" value="1"/>
</dbReference>
<comment type="function">
    <text evidence="3">Toxic component of a type II toxin-antitoxin (TA) system.</text>
</comment>
<dbReference type="EMBL" id="CP013652">
    <property type="protein sequence ID" value="ALS22251.1"/>
    <property type="molecule type" value="Genomic_DNA"/>
</dbReference>
<dbReference type="SUPFAM" id="SSF50118">
    <property type="entry name" value="Cell growth inhibitor/plasmid maintenance toxic component"/>
    <property type="match status" value="1"/>
</dbReference>
<dbReference type="RefSeq" id="WP_082660745.1">
    <property type="nucleotide sequence ID" value="NZ_CP013652.1"/>
</dbReference>
<keyword evidence="5" id="KW-1185">Reference proteome</keyword>
<organism evidence="4 5">
    <name type="scientific">Paenibacillus naphthalenovorans</name>
    <dbReference type="NCBI Taxonomy" id="162209"/>
    <lineage>
        <taxon>Bacteria</taxon>
        <taxon>Bacillati</taxon>
        <taxon>Bacillota</taxon>
        <taxon>Bacilli</taxon>
        <taxon>Bacillales</taxon>
        <taxon>Paenibacillaceae</taxon>
        <taxon>Paenibacillus</taxon>
    </lineage>
</organism>
<dbReference type="GO" id="GO:0004521">
    <property type="term" value="F:RNA endonuclease activity"/>
    <property type="evidence" value="ECO:0007669"/>
    <property type="project" value="TreeGrafter"/>
</dbReference>
<dbReference type="PATRIC" id="fig|162209.4.peg.1988"/>
<keyword evidence="3" id="KW-0378">Hydrolase</keyword>
<dbReference type="AlphaFoldDB" id="A0A0U2IM88"/>
<accession>A0A0U2IM88</accession>
<comment type="similarity">
    <text evidence="1 3">Belongs to the PemK/MazF family.</text>
</comment>
<dbReference type="InterPro" id="IPR011067">
    <property type="entry name" value="Plasmid_toxin/cell-grow_inhib"/>
</dbReference>
<gene>
    <name evidence="4" type="ORF">IJ22_18770</name>
</gene>
<dbReference type="GO" id="GO:0006402">
    <property type="term" value="P:mRNA catabolic process"/>
    <property type="evidence" value="ECO:0007669"/>
    <property type="project" value="TreeGrafter"/>
</dbReference>
<dbReference type="Pfam" id="PF02452">
    <property type="entry name" value="PemK_toxin"/>
    <property type="match status" value="1"/>
</dbReference>
<dbReference type="InterPro" id="IPR003477">
    <property type="entry name" value="PemK-like"/>
</dbReference>
<name>A0A0U2IM88_9BACL</name>
<dbReference type="Proteomes" id="UP000061660">
    <property type="component" value="Chromosome"/>
</dbReference>
<evidence type="ECO:0000313" key="4">
    <source>
        <dbReference type="EMBL" id="ALS22251.1"/>
    </source>
</evidence>
<keyword evidence="3" id="KW-0255">Endonuclease</keyword>